<dbReference type="SUPFAM" id="SSF55874">
    <property type="entry name" value="ATPase domain of HSP90 chaperone/DNA topoisomerase II/histidine kinase"/>
    <property type="match status" value="1"/>
</dbReference>
<keyword evidence="2" id="KW-1185">Reference proteome</keyword>
<accession>A0A1I3L9Y8</accession>
<organism evidence="1 2">
    <name type="scientific">Treponema bryantii</name>
    <dbReference type="NCBI Taxonomy" id="163"/>
    <lineage>
        <taxon>Bacteria</taxon>
        <taxon>Pseudomonadati</taxon>
        <taxon>Spirochaetota</taxon>
        <taxon>Spirochaetia</taxon>
        <taxon>Spirochaetales</taxon>
        <taxon>Treponemataceae</taxon>
        <taxon>Treponema</taxon>
    </lineage>
</organism>
<protein>
    <submittedName>
        <fullName evidence="1">Uncharacterized protein</fullName>
    </submittedName>
</protein>
<dbReference type="EMBL" id="FORI01000006">
    <property type="protein sequence ID" value="SFI81558.1"/>
    <property type="molecule type" value="Genomic_DNA"/>
</dbReference>
<proteinExistence type="predicted"/>
<dbReference type="OrthoDB" id="355331at2"/>
<dbReference type="AlphaFoldDB" id="A0A1I3L9Y8"/>
<dbReference type="RefSeq" id="WP_074931916.1">
    <property type="nucleotide sequence ID" value="NZ_FORI01000006.1"/>
</dbReference>
<dbReference type="Proteomes" id="UP000182737">
    <property type="component" value="Unassembled WGS sequence"/>
</dbReference>
<dbReference type="InterPro" id="IPR036890">
    <property type="entry name" value="HATPase_C_sf"/>
</dbReference>
<reference evidence="2" key="1">
    <citation type="submission" date="2016-10" db="EMBL/GenBank/DDBJ databases">
        <authorList>
            <person name="Varghese N."/>
            <person name="Submissions S."/>
        </authorList>
    </citation>
    <scope>NUCLEOTIDE SEQUENCE [LARGE SCALE GENOMIC DNA]</scope>
    <source>
        <strain evidence="2">XBD1002</strain>
    </source>
</reference>
<name>A0A1I3L9Y8_9SPIR</name>
<evidence type="ECO:0000313" key="2">
    <source>
        <dbReference type="Proteomes" id="UP000182737"/>
    </source>
</evidence>
<evidence type="ECO:0000313" key="1">
    <source>
        <dbReference type="EMBL" id="SFI81558.1"/>
    </source>
</evidence>
<sequence>MKVQDKVISEKDISTIKEAVQKRKPVDFFCYTLTPEQKDRFLSVLRIFLDECNQSYLFNYLSYCLFELLDNASKANAKRIYFREHHLNINDENDYKNGMKDFKETLNENTLHYQEELEEGHLQVHMQLSTDDVISITVSNNTKITDHEYLRIKDKIEKTKVYNTMADAINDIDQTEGSGLGIITVLIMLKKLGLASDHLKFKTTDTETIASIEIPKDTMEEI</sequence>
<gene>
    <name evidence="1" type="ORF">SAMN04487775_106142</name>
</gene>